<feature type="region of interest" description="Disordered" evidence="1">
    <location>
        <begin position="1"/>
        <end position="29"/>
    </location>
</feature>
<dbReference type="AlphaFoldDB" id="A0A0F9ZPR6"/>
<organism evidence="2 3">
    <name type="scientific">Trichoderma harzianum</name>
    <name type="common">Hypocrea lixii</name>
    <dbReference type="NCBI Taxonomy" id="5544"/>
    <lineage>
        <taxon>Eukaryota</taxon>
        <taxon>Fungi</taxon>
        <taxon>Dikarya</taxon>
        <taxon>Ascomycota</taxon>
        <taxon>Pezizomycotina</taxon>
        <taxon>Sordariomycetes</taxon>
        <taxon>Hypocreomycetidae</taxon>
        <taxon>Hypocreales</taxon>
        <taxon>Hypocreaceae</taxon>
        <taxon>Trichoderma</taxon>
    </lineage>
</organism>
<reference evidence="3" key="1">
    <citation type="journal article" date="2015" name="Genome Announc.">
        <title>Draft whole-genome sequence of the biocontrol agent Trichoderma harzianum T6776.</title>
        <authorList>
            <person name="Baroncelli R."/>
            <person name="Piaggeschi G."/>
            <person name="Fiorini L."/>
            <person name="Bertolini E."/>
            <person name="Zapparata A."/>
            <person name="Pe M.E."/>
            <person name="Sarrocco S."/>
            <person name="Vannacci G."/>
        </authorList>
    </citation>
    <scope>NUCLEOTIDE SEQUENCE [LARGE SCALE GENOMIC DNA]</scope>
    <source>
        <strain evidence="3">T6776</strain>
    </source>
</reference>
<comment type="caution">
    <text evidence="2">The sequence shown here is derived from an EMBL/GenBank/DDBJ whole genome shotgun (WGS) entry which is preliminary data.</text>
</comment>
<dbReference type="Proteomes" id="UP000034112">
    <property type="component" value="Unassembled WGS sequence"/>
</dbReference>
<sequence length="104" mass="11392">MPSAIDLTADPVPNRPNPCQHSYSNVPPGPGYTVTRHQIAISMLSGINKAKQRKARKLSLHGEISPERPLSLYTRELAFAFLWLSSKGAKIHRATPAGQPNAEH</sequence>
<evidence type="ECO:0000313" key="3">
    <source>
        <dbReference type="Proteomes" id="UP000034112"/>
    </source>
</evidence>
<proteinExistence type="predicted"/>
<evidence type="ECO:0000256" key="1">
    <source>
        <dbReference type="SAM" id="MobiDB-lite"/>
    </source>
</evidence>
<gene>
    <name evidence="2" type="ORF">THAR02_05621</name>
</gene>
<evidence type="ECO:0000313" key="2">
    <source>
        <dbReference type="EMBL" id="KKP02257.1"/>
    </source>
</evidence>
<protein>
    <submittedName>
        <fullName evidence="2">Uncharacterized protein</fullName>
    </submittedName>
</protein>
<dbReference type="EMBL" id="JOKZ01000158">
    <property type="protein sequence ID" value="KKP02257.1"/>
    <property type="molecule type" value="Genomic_DNA"/>
</dbReference>
<name>A0A0F9ZPR6_TRIHA</name>
<accession>A0A0F9ZPR6</accession>